<evidence type="ECO:0000256" key="3">
    <source>
        <dbReference type="ARBA" id="ARBA00022723"/>
    </source>
</evidence>
<dbReference type="Proteomes" id="UP001317742">
    <property type="component" value="Chromosome"/>
</dbReference>
<evidence type="ECO:0000313" key="9">
    <source>
        <dbReference type="Proteomes" id="UP001317742"/>
    </source>
</evidence>
<keyword evidence="5" id="KW-0408">Iron</keyword>
<name>A0ABM8AWU1_9BACT</name>
<keyword evidence="1" id="KW-0813">Transport</keyword>
<evidence type="ECO:0000259" key="7">
    <source>
        <dbReference type="PROSITE" id="PS51379"/>
    </source>
</evidence>
<dbReference type="InterPro" id="IPR009051">
    <property type="entry name" value="Helical_ferredxn"/>
</dbReference>
<sequence length="436" mass="49142">MQSTHTTNNKLTFLDNYDFSNCLVCGACANGCPTTGAPALDGLDARKVMRMLANGLVDEVIDSNFPWLCTGCGRCTSTCPGGLDITSIMAHLKSLRPREDVPGSLHKGMVNNLETGNNLGISKEDYLEGMAELGEELAEELPGFHVPVDKHDADILFFPNSKEVYGDFEDQYWWWKIFYAAKENWTVPSENWEAVDWALFTGNDAGNTELARRKIAYMKEFDITSLIMPDCGGGSYGFRKGMTKLVAQDPANEIGFMYLYDYLMDLIKTGRIKLDKSAHAGKTFTFHDSCKHGRELARNFGKGYFDEPRWIVQQCVDNFVELTPNREKNYCCGGGGGMWPMPFEDQSAWHARYKNEQIKQSGANVVVVGCSNCRDQIMRRIPKYFDDCEFEVKYLWQLVAEALVIEPWSNDMIEKAKADATAQWDALGVDLDSQEY</sequence>
<dbReference type="InterPro" id="IPR017896">
    <property type="entry name" value="4Fe4S_Fe-S-bd"/>
</dbReference>
<protein>
    <recommendedName>
        <fullName evidence="7">4Fe-4S ferredoxin-type domain-containing protein</fullName>
    </recommendedName>
</protein>
<feature type="domain" description="4Fe-4S ferredoxin-type" evidence="7">
    <location>
        <begin position="57"/>
        <end position="88"/>
    </location>
</feature>
<dbReference type="PANTHER" id="PTHR43551">
    <property type="entry name" value="FUMARATE REDUCTASE IRON-SULFUR SUBUNIT"/>
    <property type="match status" value="1"/>
</dbReference>
<dbReference type="InterPro" id="IPR017900">
    <property type="entry name" value="4Fe4S_Fe_S_CS"/>
</dbReference>
<reference evidence="8 9" key="1">
    <citation type="submission" date="2022-08" db="EMBL/GenBank/DDBJ databases">
        <title>Genome Sequence of the sulphate-reducing bacterium, Pseudodesulfovibrio sp. SYK.</title>
        <authorList>
            <person name="Kondo R."/>
            <person name="Kataoka T."/>
        </authorList>
    </citation>
    <scope>NUCLEOTIDE SEQUENCE [LARGE SCALE GENOMIC DNA]</scope>
    <source>
        <strain evidence="8 9">SYK</strain>
    </source>
</reference>
<keyword evidence="4" id="KW-0249">Electron transport</keyword>
<keyword evidence="9" id="KW-1185">Reference proteome</keyword>
<feature type="domain" description="4Fe-4S ferredoxin-type" evidence="7">
    <location>
        <begin position="13"/>
        <end position="43"/>
    </location>
</feature>
<dbReference type="InterPro" id="IPR004017">
    <property type="entry name" value="Cys_rich_dom"/>
</dbReference>
<keyword evidence="6" id="KW-0411">Iron-sulfur</keyword>
<dbReference type="PROSITE" id="PS51379">
    <property type="entry name" value="4FE4S_FER_2"/>
    <property type="match status" value="2"/>
</dbReference>
<gene>
    <name evidence="8" type="ORF">SYK_00910</name>
</gene>
<organism evidence="8 9">
    <name type="scientific">Pseudodesulfovibrio nedwellii</name>
    <dbReference type="NCBI Taxonomy" id="2973072"/>
    <lineage>
        <taxon>Bacteria</taxon>
        <taxon>Pseudomonadati</taxon>
        <taxon>Thermodesulfobacteriota</taxon>
        <taxon>Desulfovibrionia</taxon>
        <taxon>Desulfovibrionales</taxon>
        <taxon>Desulfovibrionaceae</taxon>
    </lineage>
</organism>
<evidence type="ECO:0000256" key="6">
    <source>
        <dbReference type="ARBA" id="ARBA00023014"/>
    </source>
</evidence>
<dbReference type="Pfam" id="PF02754">
    <property type="entry name" value="CCG"/>
    <property type="match status" value="1"/>
</dbReference>
<evidence type="ECO:0000256" key="1">
    <source>
        <dbReference type="ARBA" id="ARBA00022448"/>
    </source>
</evidence>
<dbReference type="SUPFAM" id="SSF46548">
    <property type="entry name" value="alpha-helical ferredoxin"/>
    <property type="match status" value="1"/>
</dbReference>
<dbReference type="PANTHER" id="PTHR43551:SF1">
    <property type="entry name" value="HETERODISULFIDE REDUCTASE"/>
    <property type="match status" value="1"/>
</dbReference>
<dbReference type="Gene3D" id="1.10.1060.10">
    <property type="entry name" value="Alpha-helical ferredoxin"/>
    <property type="match status" value="1"/>
</dbReference>
<dbReference type="RefSeq" id="WP_281761663.1">
    <property type="nucleotide sequence ID" value="NZ_AP026709.1"/>
</dbReference>
<evidence type="ECO:0000256" key="4">
    <source>
        <dbReference type="ARBA" id="ARBA00022982"/>
    </source>
</evidence>
<proteinExistence type="predicted"/>
<evidence type="ECO:0000256" key="5">
    <source>
        <dbReference type="ARBA" id="ARBA00023004"/>
    </source>
</evidence>
<evidence type="ECO:0000256" key="2">
    <source>
        <dbReference type="ARBA" id="ARBA00022485"/>
    </source>
</evidence>
<keyword evidence="2" id="KW-0004">4Fe-4S</keyword>
<dbReference type="Pfam" id="PF13183">
    <property type="entry name" value="Fer4_8"/>
    <property type="match status" value="1"/>
</dbReference>
<dbReference type="EMBL" id="AP026709">
    <property type="protein sequence ID" value="BDQ35731.1"/>
    <property type="molecule type" value="Genomic_DNA"/>
</dbReference>
<accession>A0ABM8AWU1</accession>
<dbReference type="PROSITE" id="PS00198">
    <property type="entry name" value="4FE4S_FER_1"/>
    <property type="match status" value="2"/>
</dbReference>
<evidence type="ECO:0000313" key="8">
    <source>
        <dbReference type="EMBL" id="BDQ35731.1"/>
    </source>
</evidence>
<keyword evidence="3" id="KW-0479">Metal-binding</keyword>